<dbReference type="RefSeq" id="WP_061094398.1">
    <property type="nucleotide sequence ID" value="NZ_CP014323.1"/>
</dbReference>
<protein>
    <submittedName>
        <fullName evidence="1">Histidine kinase</fullName>
    </submittedName>
</protein>
<dbReference type="SUPFAM" id="SSF109604">
    <property type="entry name" value="HD-domain/PDEase-like"/>
    <property type="match status" value="1"/>
</dbReference>
<sequence>MSDIISTLKRLVQLGNTELSVEQRVNHWLKSAKRILTLVNVNPALAAATLHIDNDLPKDTQHLLLLALFGKLCRLNDHYLQHVLASLLASLWLSSKGTPSDQTANIIRFLRKHNLSIWLDIIKLQKAFRSDKPINYVADIRLNMVQRLCLLANVFATKTKKADYREVFTQIVLRLPAHHRHPIAPLINLFSGVLPGAKVYANGVPGALVDIQQNHGYVFMLSQDDEDGKWLPLSSIRSPVSLSMPFEHFVALYTDTATARVNHGGTPFLPSTFAIQQPPKALITIIDELQKRDVDIEQLCEKIESVPTFNHFLMHTASQDNRLQLPVKSIKQAVLTYGIERVGDMLIQFALLERLTQNQFPLMGMCKQLTLLACSFASYFAQLADSKFSPQSAALTMTFVCTPLFTLPGFKVSRALPVDPNKAVSINSAFKVKSDTPWLAIASELAGSWHQSSTWRAVIHQCSKVSTDVPKSLQKEQAILVLSFALARACLFNQDVYSLLQDINIKTLLNILGIRQDDVLNALDANGSLLFCPLAQ</sequence>
<keyword evidence="1" id="KW-0808">Transferase</keyword>
<accession>A0A126PWY3</accession>
<dbReference type="AlphaFoldDB" id="A0A126PWY3"/>
<dbReference type="OrthoDB" id="6335332at2"/>
<organism evidence="1 2">
    <name type="scientific">Alteromonas macleodii</name>
    <name type="common">Pseudoalteromonas macleodii</name>
    <dbReference type="NCBI Taxonomy" id="28108"/>
    <lineage>
        <taxon>Bacteria</taxon>
        <taxon>Pseudomonadati</taxon>
        <taxon>Pseudomonadota</taxon>
        <taxon>Gammaproteobacteria</taxon>
        <taxon>Alteromonadales</taxon>
        <taxon>Alteromonadaceae</taxon>
        <taxon>Alteromonas/Salinimonas group</taxon>
        <taxon>Alteromonas</taxon>
    </lineage>
</organism>
<keyword evidence="1" id="KW-0418">Kinase</keyword>
<evidence type="ECO:0000313" key="1">
    <source>
        <dbReference type="EMBL" id="AMJ97501.1"/>
    </source>
</evidence>
<dbReference type="EMBL" id="CP014323">
    <property type="protein sequence ID" value="AMJ97501.1"/>
    <property type="molecule type" value="Genomic_DNA"/>
</dbReference>
<reference evidence="1 2" key="1">
    <citation type="submission" date="2015-12" db="EMBL/GenBank/DDBJ databases">
        <authorList>
            <person name="Shamseldin A."/>
            <person name="Moawad H."/>
            <person name="Abd El-Rahim W.M."/>
            <person name="Sadowsky M.J."/>
        </authorList>
    </citation>
    <scope>NUCLEOTIDE SEQUENCE [LARGE SCALE GENOMIC DNA]</scope>
    <source>
        <strain evidence="1 2">D7</strain>
    </source>
</reference>
<proteinExistence type="predicted"/>
<evidence type="ECO:0000313" key="2">
    <source>
        <dbReference type="Proteomes" id="UP000063991"/>
    </source>
</evidence>
<name>A0A126PWY3_ALTMA</name>
<dbReference type="Proteomes" id="UP000063991">
    <property type="component" value="Chromosome"/>
</dbReference>
<dbReference type="GO" id="GO:0016301">
    <property type="term" value="F:kinase activity"/>
    <property type="evidence" value="ECO:0007669"/>
    <property type="project" value="UniProtKB-KW"/>
</dbReference>
<gene>
    <name evidence="1" type="ORF">AVL55_04605</name>
</gene>
<dbReference type="Gene3D" id="1.10.3210.10">
    <property type="entry name" value="Hypothetical protein af1432"/>
    <property type="match status" value="1"/>
</dbReference>